<dbReference type="AlphaFoldDB" id="X6MTR7"/>
<dbReference type="InterPro" id="IPR011043">
    <property type="entry name" value="Gal_Oxase/kelch_b-propeller"/>
</dbReference>
<dbReference type="Pfam" id="PF00400">
    <property type="entry name" value="WD40"/>
    <property type="match status" value="7"/>
</dbReference>
<feature type="repeat" description="WD" evidence="3">
    <location>
        <begin position="452"/>
        <end position="493"/>
    </location>
</feature>
<dbReference type="InterPro" id="IPR020472">
    <property type="entry name" value="WD40_PAC1"/>
</dbReference>
<dbReference type="InterPro" id="IPR036322">
    <property type="entry name" value="WD40_repeat_dom_sf"/>
</dbReference>
<dbReference type="EMBL" id="ASPP01017776">
    <property type="protein sequence ID" value="ETO16842.1"/>
    <property type="molecule type" value="Genomic_DNA"/>
</dbReference>
<feature type="repeat" description="WD" evidence="3">
    <location>
        <begin position="578"/>
        <end position="619"/>
    </location>
</feature>
<proteinExistence type="predicted"/>
<dbReference type="Proteomes" id="UP000023152">
    <property type="component" value="Unassembled WGS sequence"/>
</dbReference>
<dbReference type="PRINTS" id="PR00320">
    <property type="entry name" value="GPROTEINBRPT"/>
</dbReference>
<dbReference type="InterPro" id="IPR015943">
    <property type="entry name" value="WD40/YVTN_repeat-like_dom_sf"/>
</dbReference>
<protein>
    <submittedName>
        <fullName evidence="4">WD-40 repeat-containing protein</fullName>
    </submittedName>
</protein>
<feature type="repeat" description="WD" evidence="3">
    <location>
        <begin position="536"/>
        <end position="577"/>
    </location>
</feature>
<feature type="repeat" description="WD" evidence="3">
    <location>
        <begin position="660"/>
        <end position="694"/>
    </location>
</feature>
<comment type="caution">
    <text evidence="4">The sequence shown here is derived from an EMBL/GenBank/DDBJ whole genome shotgun (WGS) entry which is preliminary data.</text>
</comment>
<dbReference type="PROSITE" id="PS00678">
    <property type="entry name" value="WD_REPEATS_1"/>
    <property type="match status" value="6"/>
</dbReference>
<reference evidence="4 5" key="1">
    <citation type="journal article" date="2013" name="Curr. Biol.">
        <title>The Genome of the Foraminiferan Reticulomyxa filosa.</title>
        <authorList>
            <person name="Glockner G."/>
            <person name="Hulsmann N."/>
            <person name="Schleicher M."/>
            <person name="Noegel A.A."/>
            <person name="Eichinger L."/>
            <person name="Gallinger C."/>
            <person name="Pawlowski J."/>
            <person name="Sierra R."/>
            <person name="Euteneuer U."/>
            <person name="Pillet L."/>
            <person name="Moustafa A."/>
            <person name="Platzer M."/>
            <person name="Groth M."/>
            <person name="Szafranski K."/>
            <person name="Schliwa M."/>
        </authorList>
    </citation>
    <scope>NUCLEOTIDE SEQUENCE [LARGE SCALE GENOMIC DNA]</scope>
</reference>
<dbReference type="InterPro" id="IPR050349">
    <property type="entry name" value="WD_LIS1/nudF_dynein_reg"/>
</dbReference>
<evidence type="ECO:0000313" key="4">
    <source>
        <dbReference type="EMBL" id="ETO16842.1"/>
    </source>
</evidence>
<keyword evidence="5" id="KW-1185">Reference proteome</keyword>
<evidence type="ECO:0000256" key="3">
    <source>
        <dbReference type="PROSITE-ProRule" id="PRU00221"/>
    </source>
</evidence>
<dbReference type="PANTHER" id="PTHR44129">
    <property type="entry name" value="WD REPEAT-CONTAINING PROTEIN POP1"/>
    <property type="match status" value="1"/>
</dbReference>
<dbReference type="SUPFAM" id="SSF50965">
    <property type="entry name" value="Galactose oxidase, central domain"/>
    <property type="match status" value="1"/>
</dbReference>
<feature type="repeat" description="WD" evidence="3">
    <location>
        <begin position="494"/>
        <end position="535"/>
    </location>
</feature>
<organism evidence="4 5">
    <name type="scientific">Reticulomyxa filosa</name>
    <dbReference type="NCBI Taxonomy" id="46433"/>
    <lineage>
        <taxon>Eukaryota</taxon>
        <taxon>Sar</taxon>
        <taxon>Rhizaria</taxon>
        <taxon>Retaria</taxon>
        <taxon>Foraminifera</taxon>
        <taxon>Monothalamids</taxon>
        <taxon>Reticulomyxidae</taxon>
        <taxon>Reticulomyxa</taxon>
    </lineage>
</organism>
<feature type="repeat" description="WD" evidence="3">
    <location>
        <begin position="625"/>
        <end position="659"/>
    </location>
</feature>
<dbReference type="Gene3D" id="2.120.10.80">
    <property type="entry name" value="Kelch-type beta propeller"/>
    <property type="match status" value="1"/>
</dbReference>
<evidence type="ECO:0000313" key="5">
    <source>
        <dbReference type="Proteomes" id="UP000023152"/>
    </source>
</evidence>
<keyword evidence="1 3" id="KW-0853">WD repeat</keyword>
<keyword evidence="2" id="KW-0677">Repeat</keyword>
<evidence type="ECO:0000256" key="2">
    <source>
        <dbReference type="ARBA" id="ARBA00022737"/>
    </source>
</evidence>
<dbReference type="InterPro" id="IPR015915">
    <property type="entry name" value="Kelch-typ_b-propeller"/>
</dbReference>
<dbReference type="Gene3D" id="2.130.10.10">
    <property type="entry name" value="YVTN repeat-like/Quinoprotein amine dehydrogenase"/>
    <property type="match status" value="3"/>
</dbReference>
<feature type="repeat" description="WD" evidence="3">
    <location>
        <begin position="410"/>
        <end position="451"/>
    </location>
</feature>
<name>X6MTR7_RETFI</name>
<dbReference type="InterPro" id="IPR019775">
    <property type="entry name" value="WD40_repeat_CS"/>
</dbReference>
<evidence type="ECO:0000256" key="1">
    <source>
        <dbReference type="ARBA" id="ARBA00022574"/>
    </source>
</evidence>
<dbReference type="SUPFAM" id="SSF50978">
    <property type="entry name" value="WD40 repeat-like"/>
    <property type="match status" value="1"/>
</dbReference>
<gene>
    <name evidence="4" type="ORF">RFI_20498</name>
</gene>
<dbReference type="PROSITE" id="PS50294">
    <property type="entry name" value="WD_REPEATS_REGION"/>
    <property type="match status" value="7"/>
</dbReference>
<dbReference type="InterPro" id="IPR001680">
    <property type="entry name" value="WD40_rpt"/>
</dbReference>
<dbReference type="SMART" id="SM00320">
    <property type="entry name" value="WD40"/>
    <property type="match status" value="7"/>
</dbReference>
<dbReference type="CDD" id="cd00200">
    <property type="entry name" value="WD40"/>
    <property type="match status" value="1"/>
</dbReference>
<dbReference type="PROSITE" id="PS50082">
    <property type="entry name" value="WD_REPEATS_2"/>
    <property type="match status" value="7"/>
</dbReference>
<accession>X6MTR7</accession>
<sequence>MCIFKIKRFIMANLYRKIRKTNLFFMAKQDKSLFEYLSSLPPTVRGDTPSVVYKDEILFCGGTAKDCYSYHTSRNEYKFICSYPGDVELCGHCVVKLTDDNNFNGITLLSFGGFVKHTLTMRYISVWDDTIEKPKSDNQWLPFTDKHKKQVFIGVKEDNYGKACALIGGSNNNLLFITYFPKNIAVFDLNTFGYVNRSTLSINDVITEHYFIAKSSDHKKISEMLLFHKNIGLAIEYDEEKNTFQFQKLRECKTIGLAYACVRVNGSVLFFGGDNNFGVGKSTDIYKYSIIENEWMKFENNLPSSLKYCGAILSEDKSFVHVTGSNSHIHVKTKVELWMHEKTERERQWIAIEEEKTLIEQMNAKDQQFKLDMLKKKILEIEIIVRYWNRLASIKIGWLDDFNVIISQYILGHIDYVKNVKFSSDGTKIISTSEDRTVRIWDVMSGNEIQLFDRHQDEVNDAQFSPTGNMVVSCSKDKTIRLWEVKSGREIKKLQGHEASVTSAQFSPDEKNVISSSADNKIILWNVSSGKEIKRLIGHGNKINSVQFSSDCQILVSASDDNNIKIWNVQSGECVCTLKGHSNIVFGAHLSSEGNKIVSCSKDSKVRIWDAKSTKMIKTLFVTDVRGAKFSPDGQTIVSCSSDKIIRLWDIEFGMITQTLEGHLNNVTGIDFSPDGNTIASCSIDKTIRLWGSL</sequence>